<dbReference type="AlphaFoldDB" id="A0A1Q2L2G3"/>
<name>A0A1Q2L2G3_9BACL</name>
<dbReference type="Proteomes" id="UP000188184">
    <property type="component" value="Chromosome"/>
</dbReference>
<dbReference type="EMBL" id="CP019640">
    <property type="protein sequence ID" value="AQQ54247.1"/>
    <property type="molecule type" value="Genomic_DNA"/>
</dbReference>
<sequence>MKKMLCAAIIASLIFSLIFPQNSNAADDLTGHKYEEAMREMIALGAITGYPDGSYGPDREVSRAQFAKMIVKAFELGGSGEAGLPAGDSTEESTFRDVSADAWYAKPIAAAVDAGIVRGYPDNTFRPNALITREQMASMISRGLEAKGIVVNIAEIAPLTYVDTASIAKYHAEDARILGHLKIMEGNLVGEFQPKADSKRWMVALVLLRGREVIYPPAPLPYQASAITNGQTEAVKQFGTFEEAKQFAKADASAEVVEHSSQIVWMENGVAVSSAFSYVYPSASLQWSSGQLGGQYRPYIPTGTEMKYIDAEAGYARVELAGKPGYVKSNTIMLIPYEMMKGRSYYEVANGGLIHRPFNHLSEKYSSTGVIGTAPAGLVPGTKYYSQDGAVFFNASGAKVVEAHQYFNKLPLSSATNYTAEELDKYLTDKFPYYGKAIYGKTWTESPLAGSGQFFKDIEAQYKVNALYLLSHAIHESNWGTSKIAQDKNNLFGYGAVDGDAYNGAYTYATFKESIEDAAKKINANYHKVTGSFYNGSILGNKAIGMNVRYASDPYWGEKIAGHMYRTDLYLGKKDIYKHQLGYTNVEGLNFRTIAGATAPDTVMYKLFHTNVPVIIKGQATVNGATWFHVQSEDKAFDDAHVYGNGAYGEFVKALPLAK</sequence>
<dbReference type="InterPro" id="IPR002901">
    <property type="entry name" value="MGlyc_endo_b_GlcNAc-like_dom"/>
</dbReference>
<dbReference type="SMART" id="SM00047">
    <property type="entry name" value="LYZ2"/>
    <property type="match status" value="1"/>
</dbReference>
<organism evidence="3 4">
    <name type="scientific">Planococcus lenghuensis</name>
    <dbReference type="NCBI Taxonomy" id="2213202"/>
    <lineage>
        <taxon>Bacteria</taxon>
        <taxon>Bacillati</taxon>
        <taxon>Bacillota</taxon>
        <taxon>Bacilli</taxon>
        <taxon>Bacillales</taxon>
        <taxon>Caryophanaceae</taxon>
        <taxon>Planococcus</taxon>
    </lineage>
</organism>
<evidence type="ECO:0000256" key="1">
    <source>
        <dbReference type="SAM" id="SignalP"/>
    </source>
</evidence>
<dbReference type="Pfam" id="PF01832">
    <property type="entry name" value="Glucosaminidase"/>
    <property type="match status" value="1"/>
</dbReference>
<proteinExistence type="predicted"/>
<dbReference type="OrthoDB" id="9816557at2"/>
<gene>
    <name evidence="3" type="ORF">B0X71_14840</name>
</gene>
<feature type="chain" id="PRO_5012907901" evidence="1">
    <location>
        <begin position="26"/>
        <end position="659"/>
    </location>
</feature>
<evidence type="ECO:0000259" key="2">
    <source>
        <dbReference type="PROSITE" id="PS51272"/>
    </source>
</evidence>
<reference evidence="3 4" key="1">
    <citation type="submission" date="2017-02" db="EMBL/GenBank/DDBJ databases">
        <title>The complete genomic sequence of a novel cold adapted crude oil-degrading bacterium Planococcus qaidamina Y42.</title>
        <authorList>
            <person name="Yang R."/>
        </authorList>
    </citation>
    <scope>NUCLEOTIDE SEQUENCE [LARGE SCALE GENOMIC DNA]</scope>
    <source>
        <strain evidence="3 4">Y42</strain>
    </source>
</reference>
<keyword evidence="4" id="KW-1185">Reference proteome</keyword>
<dbReference type="Pfam" id="PF00395">
    <property type="entry name" value="SLH"/>
    <property type="match status" value="2"/>
</dbReference>
<dbReference type="PROSITE" id="PS51272">
    <property type="entry name" value="SLH"/>
    <property type="match status" value="2"/>
</dbReference>
<protein>
    <submittedName>
        <fullName evidence="3">S-layer protein</fullName>
    </submittedName>
</protein>
<dbReference type="RefSeq" id="WP_077590140.1">
    <property type="nucleotide sequence ID" value="NZ_CP019640.1"/>
</dbReference>
<dbReference type="KEGG" id="pmar:B0X71_14840"/>
<dbReference type="PANTHER" id="PTHR43308:SF5">
    <property type="entry name" value="S-LAYER PROTEIN _ PEPTIDOGLYCAN ENDO-BETA-N-ACETYLGLUCOSAMINIDASE"/>
    <property type="match status" value="1"/>
</dbReference>
<dbReference type="GO" id="GO:0004040">
    <property type="term" value="F:amidase activity"/>
    <property type="evidence" value="ECO:0007669"/>
    <property type="project" value="InterPro"/>
</dbReference>
<dbReference type="PANTHER" id="PTHR43308">
    <property type="entry name" value="OUTER MEMBRANE PROTEIN ALPHA-RELATED"/>
    <property type="match status" value="1"/>
</dbReference>
<dbReference type="InterPro" id="IPR051465">
    <property type="entry name" value="Cell_Envelope_Struct_Comp"/>
</dbReference>
<dbReference type="Gene3D" id="1.10.530.10">
    <property type="match status" value="1"/>
</dbReference>
<evidence type="ECO:0000313" key="4">
    <source>
        <dbReference type="Proteomes" id="UP000188184"/>
    </source>
</evidence>
<feature type="domain" description="SLH" evidence="2">
    <location>
        <begin position="21"/>
        <end position="84"/>
    </location>
</feature>
<feature type="signal peptide" evidence="1">
    <location>
        <begin position="1"/>
        <end position="25"/>
    </location>
</feature>
<keyword evidence="1" id="KW-0732">Signal</keyword>
<accession>A0A1Q2L2G3</accession>
<dbReference type="InterPro" id="IPR001119">
    <property type="entry name" value="SLH_dom"/>
</dbReference>
<evidence type="ECO:0000313" key="3">
    <source>
        <dbReference type="EMBL" id="AQQ54247.1"/>
    </source>
</evidence>
<feature type="domain" description="SLH" evidence="2">
    <location>
        <begin position="91"/>
        <end position="154"/>
    </location>
</feature>